<dbReference type="EMBL" id="JAIVGD010000018">
    <property type="protein sequence ID" value="KAH0756629.1"/>
    <property type="molecule type" value="Genomic_DNA"/>
</dbReference>
<evidence type="ECO:0000259" key="1">
    <source>
        <dbReference type="Pfam" id="PF03732"/>
    </source>
</evidence>
<evidence type="ECO:0000259" key="2">
    <source>
        <dbReference type="Pfam" id="PF22936"/>
    </source>
</evidence>
<feature type="domain" description="Retrotransposon gag" evidence="1">
    <location>
        <begin position="19"/>
        <end position="123"/>
    </location>
</feature>
<comment type="caution">
    <text evidence="3">The sequence shown here is derived from an EMBL/GenBank/DDBJ whole genome shotgun (WGS) entry which is preliminary data.</text>
</comment>
<dbReference type="Pfam" id="PF03732">
    <property type="entry name" value="Retrotrans_gag"/>
    <property type="match status" value="1"/>
</dbReference>
<feature type="domain" description="Retrovirus-related Pol polyprotein from transposon TNT 1-94-like beta-barrel" evidence="2">
    <location>
        <begin position="257"/>
        <end position="327"/>
    </location>
</feature>
<keyword evidence="4" id="KW-1185">Reference proteome</keyword>
<evidence type="ECO:0000313" key="4">
    <source>
        <dbReference type="Proteomes" id="UP000826656"/>
    </source>
</evidence>
<dbReference type="PANTHER" id="PTHR34222:SF97">
    <property type="entry name" value="CATALYTIC REGION, PUTATIVE-RELATED"/>
    <property type="match status" value="1"/>
</dbReference>
<evidence type="ECO:0000313" key="3">
    <source>
        <dbReference type="EMBL" id="KAH0756629.1"/>
    </source>
</evidence>
<accession>A0ABQ7UXS9</accession>
<dbReference type="Proteomes" id="UP000826656">
    <property type="component" value="Unassembled WGS sequence"/>
</dbReference>
<name>A0ABQ7UXS9_SOLTU</name>
<organism evidence="3 4">
    <name type="scientific">Solanum tuberosum</name>
    <name type="common">Potato</name>
    <dbReference type="NCBI Taxonomy" id="4113"/>
    <lineage>
        <taxon>Eukaryota</taxon>
        <taxon>Viridiplantae</taxon>
        <taxon>Streptophyta</taxon>
        <taxon>Embryophyta</taxon>
        <taxon>Tracheophyta</taxon>
        <taxon>Spermatophyta</taxon>
        <taxon>Magnoliopsida</taxon>
        <taxon>eudicotyledons</taxon>
        <taxon>Gunneridae</taxon>
        <taxon>Pentapetalae</taxon>
        <taxon>asterids</taxon>
        <taxon>lamiids</taxon>
        <taxon>Solanales</taxon>
        <taxon>Solanaceae</taxon>
        <taxon>Solanoideae</taxon>
        <taxon>Solaneae</taxon>
        <taxon>Solanum</taxon>
    </lineage>
</organism>
<reference evidence="3 4" key="1">
    <citation type="journal article" date="2021" name="bioRxiv">
        <title>Chromosome-scale and haplotype-resolved genome assembly of a tetraploid potato cultivar.</title>
        <authorList>
            <person name="Sun H."/>
            <person name="Jiao W.-B."/>
            <person name="Krause K."/>
            <person name="Campoy J.A."/>
            <person name="Goel M."/>
            <person name="Folz-Donahue K."/>
            <person name="Kukat C."/>
            <person name="Huettel B."/>
            <person name="Schneeberger K."/>
        </authorList>
    </citation>
    <scope>NUCLEOTIDE SEQUENCE [LARGE SCALE GENOMIC DNA]</scope>
    <source>
        <strain evidence="3">SolTubOtavaFocal</strain>
        <tissue evidence="3">Leaves</tissue>
    </source>
</reference>
<protein>
    <recommendedName>
        <fullName evidence="5">Retrotransposon gag domain-containing protein</fullName>
    </recommendedName>
</protein>
<dbReference type="PANTHER" id="PTHR34222">
    <property type="entry name" value="GAG_PRE-INTEGRS DOMAIN-CONTAINING PROTEIN"/>
    <property type="match status" value="1"/>
</dbReference>
<sequence>MFSEELWGQWERVNAVVLSWLMNSVSRSLLSGIAFATNVSHVWSDLKERFDRVDGSRTYNLHKDIVSLQQGNDSVSVYYTRLKTLWDEFEAVVPSPGCNCAKSKELVNHLSRQKLYQFLMGLNESYHQARSQILMMNPLPTVNHAYAMVVEKESKKAVISHISNMGLSSESMDPMAMYSKSSVAGSTSGVNQRFKINSLLICDFCKCKGHSKEFCYKIVGYPPDFKSKRKVQGGVPSGSNTPGSGKSLFVSENNEVWIVDSGATNHMVSQMDMFIKGFVSKLQIPKIVQLPNGGTTQVTHVSSCALTNMIVISNVFYLPEFKYNLMSELYNGKVRVVGKETGCLLHKVLEYVKNQFAKQVKVIRSDNAVLFDTSTTQLFQTPSSINDELSCLEGSSVLPDVEIVSSDVSDLIEEPVSAVTETSYIAATSSVREPTSYSEVVTDTRWVDAMQTEIQALENNKTWEITELPPGKKPICCRWVYKIKYKSTREI</sequence>
<dbReference type="InterPro" id="IPR005162">
    <property type="entry name" value="Retrotrans_gag_dom"/>
</dbReference>
<gene>
    <name evidence="3" type="ORF">KY290_026899</name>
</gene>
<dbReference type="Pfam" id="PF22936">
    <property type="entry name" value="Pol_BBD"/>
    <property type="match status" value="1"/>
</dbReference>
<proteinExistence type="predicted"/>
<dbReference type="InterPro" id="IPR054722">
    <property type="entry name" value="PolX-like_BBD"/>
</dbReference>
<evidence type="ECO:0008006" key="5">
    <source>
        <dbReference type="Google" id="ProtNLM"/>
    </source>
</evidence>